<organism evidence="1 2">
    <name type="scientific">Gordonia phage GMA7</name>
    <dbReference type="NCBI Taxonomy" id="1647286"/>
    <lineage>
        <taxon>Viruses</taxon>
        <taxon>Duplodnaviria</taxon>
        <taxon>Heunggongvirae</taxon>
        <taxon>Uroviricota</taxon>
        <taxon>Caudoviricetes</taxon>
        <taxon>Getseptimavirus</taxon>
        <taxon>Getseptimavirus GMA7</taxon>
    </lineage>
</organism>
<dbReference type="KEGG" id="vg:26517429"/>
<accession>A0A0K0N777</accession>
<reference evidence="1 2" key="1">
    <citation type="journal article" date="2015" name="PLoS ONE">
        <title>Lysis to Kill: Evaluation of the Lytic Abilities, and Genomics of Nine Bacteriophages Infective for Gordonia spp. and Their Potential Use in Activated Sludge Foam Biocontrol.</title>
        <authorList>
            <person name="Dyson Z.A."/>
            <person name="Tucci J."/>
            <person name="Seviour R.J."/>
            <person name="Petrovski S."/>
        </authorList>
    </citation>
    <scope>NUCLEOTIDE SEQUENCE [LARGE SCALE GENOMIC DNA]</scope>
</reference>
<sequence length="79" mass="8745">MKAKFDGACIECGTSIEKGEDIEPSGASWKHESCAASSAFQNDRGERLVKEEGVTYSQSRKRQPERCDDCNLVHNGDCF</sequence>
<protein>
    <submittedName>
        <fullName evidence="1">Uncharacterized protein</fullName>
    </submittedName>
</protein>
<evidence type="ECO:0000313" key="1">
    <source>
        <dbReference type="EMBL" id="AKJ72506.1"/>
    </source>
</evidence>
<dbReference type="GeneID" id="26517429"/>
<evidence type="ECO:0000313" key="2">
    <source>
        <dbReference type="Proteomes" id="UP000202743"/>
    </source>
</evidence>
<gene>
    <name evidence="1" type="ORF">GMA7_69</name>
</gene>
<name>A0A0K0N777_9CAUD</name>
<dbReference type="Proteomes" id="UP000202743">
    <property type="component" value="Segment"/>
</dbReference>
<keyword evidence="2" id="KW-1185">Reference proteome</keyword>
<dbReference type="RefSeq" id="YP_009189206.1">
    <property type="nucleotide sequence ID" value="NC_028673.1"/>
</dbReference>
<proteinExistence type="predicted"/>
<dbReference type="EMBL" id="KR063278">
    <property type="protein sequence ID" value="AKJ72506.1"/>
    <property type="molecule type" value="Genomic_DNA"/>
</dbReference>